<dbReference type="GO" id="GO:0042302">
    <property type="term" value="F:structural constituent of cuticle"/>
    <property type="evidence" value="ECO:0007669"/>
    <property type="project" value="UniProtKB-UniRule"/>
</dbReference>
<organism evidence="5 6">
    <name type="scientific">Vanessa tameamea</name>
    <name type="common">Kamehameha butterfly</name>
    <dbReference type="NCBI Taxonomy" id="334116"/>
    <lineage>
        <taxon>Eukaryota</taxon>
        <taxon>Metazoa</taxon>
        <taxon>Ecdysozoa</taxon>
        <taxon>Arthropoda</taxon>
        <taxon>Hexapoda</taxon>
        <taxon>Insecta</taxon>
        <taxon>Pterygota</taxon>
        <taxon>Neoptera</taxon>
        <taxon>Endopterygota</taxon>
        <taxon>Lepidoptera</taxon>
        <taxon>Glossata</taxon>
        <taxon>Ditrysia</taxon>
        <taxon>Papilionoidea</taxon>
        <taxon>Nymphalidae</taxon>
        <taxon>Nymphalinae</taxon>
        <taxon>Vanessa</taxon>
    </lineage>
</organism>
<evidence type="ECO:0000256" key="4">
    <source>
        <dbReference type="SAM" id="SignalP"/>
    </source>
</evidence>
<dbReference type="InterPro" id="IPR051217">
    <property type="entry name" value="Insect_Cuticle_Struc_Prot"/>
</dbReference>
<dbReference type="Pfam" id="PF00379">
    <property type="entry name" value="Chitin_bind_4"/>
    <property type="match status" value="1"/>
</dbReference>
<dbReference type="PROSITE" id="PS00233">
    <property type="entry name" value="CHIT_BIND_RR_1"/>
    <property type="match status" value="1"/>
</dbReference>
<reference evidence="6" key="1">
    <citation type="submission" date="2025-08" db="UniProtKB">
        <authorList>
            <consortium name="RefSeq"/>
        </authorList>
    </citation>
    <scope>IDENTIFICATION</scope>
    <source>
        <tissue evidence="6">Whole body</tissue>
    </source>
</reference>
<accession>A0A8B8I5G8</accession>
<dbReference type="OMA" id="NIVRRWA"/>
<feature type="signal peptide" evidence="4">
    <location>
        <begin position="1"/>
        <end position="19"/>
    </location>
</feature>
<proteinExistence type="predicted"/>
<evidence type="ECO:0000256" key="1">
    <source>
        <dbReference type="ARBA" id="ARBA00022460"/>
    </source>
</evidence>
<dbReference type="InterPro" id="IPR031311">
    <property type="entry name" value="CHIT_BIND_RR_consensus"/>
</dbReference>
<dbReference type="GO" id="GO:0031012">
    <property type="term" value="C:extracellular matrix"/>
    <property type="evidence" value="ECO:0007669"/>
    <property type="project" value="TreeGrafter"/>
</dbReference>
<dbReference type="Proteomes" id="UP001652626">
    <property type="component" value="Chromosome 18"/>
</dbReference>
<evidence type="ECO:0000256" key="2">
    <source>
        <dbReference type="ARBA" id="ARBA00022729"/>
    </source>
</evidence>
<protein>
    <submittedName>
        <fullName evidence="6">Cuticle protein 19-like</fullName>
    </submittedName>
</protein>
<dbReference type="OrthoDB" id="7345025at2759"/>
<dbReference type="PRINTS" id="PR00947">
    <property type="entry name" value="CUTICLE"/>
</dbReference>
<gene>
    <name evidence="6" type="primary">LOC113397484</name>
</gene>
<dbReference type="RefSeq" id="XP_026491662.2">
    <property type="nucleotide sequence ID" value="XM_026635877.2"/>
</dbReference>
<feature type="chain" id="PRO_5046608243" evidence="4">
    <location>
        <begin position="20"/>
        <end position="237"/>
    </location>
</feature>
<evidence type="ECO:0000313" key="5">
    <source>
        <dbReference type="Proteomes" id="UP001652626"/>
    </source>
</evidence>
<dbReference type="AlphaFoldDB" id="A0A8B8I5G8"/>
<evidence type="ECO:0000313" key="6">
    <source>
        <dbReference type="RefSeq" id="XP_026491662.2"/>
    </source>
</evidence>
<name>A0A8B8I5G8_VANTA</name>
<dbReference type="PROSITE" id="PS51155">
    <property type="entry name" value="CHIT_BIND_RR_2"/>
    <property type="match status" value="1"/>
</dbReference>
<dbReference type="PANTHER" id="PTHR12236">
    <property type="entry name" value="STRUCTURAL CONTITUENT OF CUTICLE"/>
    <property type="match status" value="1"/>
</dbReference>
<keyword evidence="1 3" id="KW-0193">Cuticle</keyword>
<dbReference type="PANTHER" id="PTHR12236:SF95">
    <property type="entry name" value="CUTICULAR PROTEIN 76BD, ISOFORM C-RELATED"/>
    <property type="match status" value="1"/>
</dbReference>
<evidence type="ECO:0000256" key="3">
    <source>
        <dbReference type="PROSITE-ProRule" id="PRU00497"/>
    </source>
</evidence>
<keyword evidence="5" id="KW-1185">Reference proteome</keyword>
<dbReference type="GeneID" id="113397484"/>
<sequence>MNSFLVVSCLFAFSAVAVANPPALLSYAEVGSIPNSNYEFNYAVNDPSTGDNKAQWETRDGDIVRGAYSLVEPDGNVRIVEYTADPVRGFNAVVKRTGPNVHSVSVPVASHIAISKPIVEHVAPVQQVPVANYEPIEDIAPIDHSAYGPIDDYGHDEQIGHIDNYGPLVDIAPIATPIVESEPIIAPIKNYDYYPLPAAPWVSLSGSSYGSKGNIVRRSAAGPISLDGKTLTIKTKN</sequence>
<dbReference type="InterPro" id="IPR000618">
    <property type="entry name" value="Insect_cuticle"/>
</dbReference>
<dbReference type="GO" id="GO:0005615">
    <property type="term" value="C:extracellular space"/>
    <property type="evidence" value="ECO:0007669"/>
    <property type="project" value="TreeGrafter"/>
</dbReference>
<keyword evidence="2 4" id="KW-0732">Signal</keyword>